<keyword evidence="9" id="KW-1185">Reference proteome</keyword>
<evidence type="ECO:0000313" key="9">
    <source>
        <dbReference type="Proteomes" id="UP000245793"/>
    </source>
</evidence>
<dbReference type="PANTHER" id="PTHR30294:SF29">
    <property type="entry name" value="MULTIDRUG ABC TRANSPORTER PERMEASE YBHS-RELATED"/>
    <property type="match status" value="1"/>
</dbReference>
<feature type="domain" description="ABC-2 type transporter transmembrane" evidence="7">
    <location>
        <begin position="16"/>
        <end position="370"/>
    </location>
</feature>
<dbReference type="RefSeq" id="WP_165803558.1">
    <property type="nucleotide sequence ID" value="NZ_JBKYKF010000038.1"/>
</dbReference>
<dbReference type="InterPro" id="IPR013525">
    <property type="entry name" value="ABC2_TM"/>
</dbReference>
<dbReference type="Pfam" id="PF12698">
    <property type="entry name" value="ABC2_membrane_3"/>
    <property type="match status" value="1"/>
</dbReference>
<feature type="transmembrane region" description="Helical" evidence="6">
    <location>
        <begin position="263"/>
        <end position="282"/>
    </location>
</feature>
<evidence type="ECO:0000256" key="3">
    <source>
        <dbReference type="ARBA" id="ARBA00022692"/>
    </source>
</evidence>
<comment type="subcellular location">
    <subcellularLocation>
        <location evidence="1">Cell membrane</location>
        <topology evidence="1">Multi-pass membrane protein</topology>
    </subcellularLocation>
</comment>
<evidence type="ECO:0000256" key="1">
    <source>
        <dbReference type="ARBA" id="ARBA00004651"/>
    </source>
</evidence>
<organism evidence="8 9">
    <name type="scientific">Ezakiella coagulans</name>
    <dbReference type="NCBI Taxonomy" id="46507"/>
    <lineage>
        <taxon>Bacteria</taxon>
        <taxon>Bacillati</taxon>
        <taxon>Bacillota</taxon>
        <taxon>Tissierellia</taxon>
        <taxon>Ezakiella</taxon>
    </lineage>
</organism>
<comment type="caution">
    <text evidence="8">The sequence shown here is derived from an EMBL/GenBank/DDBJ whole genome shotgun (WGS) entry which is preliminary data.</text>
</comment>
<dbReference type="GO" id="GO:0140359">
    <property type="term" value="F:ABC-type transporter activity"/>
    <property type="evidence" value="ECO:0007669"/>
    <property type="project" value="InterPro"/>
</dbReference>
<evidence type="ECO:0000313" key="8">
    <source>
        <dbReference type="EMBL" id="PVY95228.1"/>
    </source>
</evidence>
<name>A0A2U1E5K0_9FIRM</name>
<evidence type="ECO:0000256" key="4">
    <source>
        <dbReference type="ARBA" id="ARBA00022989"/>
    </source>
</evidence>
<reference evidence="8 9" key="1">
    <citation type="submission" date="2018-04" db="EMBL/GenBank/DDBJ databases">
        <title>Genomic Encyclopedia of Type Strains, Phase IV (KMG-IV): sequencing the most valuable type-strain genomes for metagenomic binning, comparative biology and taxonomic classification.</title>
        <authorList>
            <person name="Goeker M."/>
        </authorList>
    </citation>
    <scope>NUCLEOTIDE SEQUENCE [LARGE SCALE GENOMIC DNA]</scope>
    <source>
        <strain evidence="8 9">DSM 20705</strain>
    </source>
</reference>
<dbReference type="Proteomes" id="UP000245793">
    <property type="component" value="Unassembled WGS sequence"/>
</dbReference>
<keyword evidence="2" id="KW-1003">Cell membrane</keyword>
<feature type="transmembrane region" description="Helical" evidence="6">
    <location>
        <begin position="216"/>
        <end position="236"/>
    </location>
</feature>
<feature type="transmembrane region" description="Helical" evidence="6">
    <location>
        <begin position="166"/>
        <end position="187"/>
    </location>
</feature>
<evidence type="ECO:0000256" key="5">
    <source>
        <dbReference type="ARBA" id="ARBA00023136"/>
    </source>
</evidence>
<dbReference type="EMBL" id="QEKV01000002">
    <property type="protein sequence ID" value="PVY95228.1"/>
    <property type="molecule type" value="Genomic_DNA"/>
</dbReference>
<protein>
    <submittedName>
        <fullName evidence="8">ABC-2 type transport system permease protein</fullName>
    </submittedName>
</protein>
<dbReference type="AlphaFoldDB" id="A0A2U1E5K0"/>
<keyword evidence="3 6" id="KW-0812">Transmembrane</keyword>
<evidence type="ECO:0000256" key="6">
    <source>
        <dbReference type="SAM" id="Phobius"/>
    </source>
</evidence>
<accession>A0A2U1E5K0</accession>
<dbReference type="InterPro" id="IPR051449">
    <property type="entry name" value="ABC-2_transporter_component"/>
</dbReference>
<keyword evidence="5 6" id="KW-0472">Membrane</keyword>
<dbReference type="PANTHER" id="PTHR30294">
    <property type="entry name" value="MEMBRANE COMPONENT OF ABC TRANSPORTER YHHJ-RELATED"/>
    <property type="match status" value="1"/>
</dbReference>
<feature type="transmembrane region" description="Helical" evidence="6">
    <location>
        <begin position="294"/>
        <end position="315"/>
    </location>
</feature>
<feature type="transmembrane region" description="Helical" evidence="6">
    <location>
        <begin position="351"/>
        <end position="373"/>
    </location>
</feature>
<proteinExistence type="predicted"/>
<keyword evidence="4 6" id="KW-1133">Transmembrane helix</keyword>
<dbReference type="GO" id="GO:0005886">
    <property type="term" value="C:plasma membrane"/>
    <property type="evidence" value="ECO:0007669"/>
    <property type="project" value="UniProtKB-SubCell"/>
</dbReference>
<feature type="transmembrane region" description="Helical" evidence="6">
    <location>
        <begin position="18"/>
        <end position="39"/>
    </location>
</feature>
<gene>
    <name evidence="8" type="ORF">C7381_102117</name>
</gene>
<sequence>MGKVFKFEFLTSIKKKSFIISVAIMFAISLLISFIPSIISKIAGSDEDDIIGIYSTENFVNKESAEEKTGMKFENFDSPEKLEEAVKAGDIYAGYVIAGDKREVVIKTSSVSNMGKLEAVNESMSALESSDYLRNAGVDEKIVEKAIKGTNFEPKILEADGAKNFWLVYLMLMILYTLMMMFGNQVAMSVAREKSDRTMELLITSTKPKDLIRGKVFATAVIGVLVVMVLVVGLFIGTKFGPKTEVDSTIAQVLKINISIDQFVVSMAFFIVGYIMFLYLFACAASLVSKIEDLGMAIQPLSLIYVAGFMISMFGMSNPGTILRIASIVPFTSPFAMITRYGVDFVPQWELFLSFGLLAVFTVLVGMLAVKIYRYGALNYGTKPKFFKNMVAALKKKNN</sequence>
<evidence type="ECO:0000259" key="7">
    <source>
        <dbReference type="Pfam" id="PF12698"/>
    </source>
</evidence>
<evidence type="ECO:0000256" key="2">
    <source>
        <dbReference type="ARBA" id="ARBA00022475"/>
    </source>
</evidence>